<organism evidence="12">
    <name type="scientific">Human immunodeficiency virus type 1</name>
    <name type="common">HIV-1</name>
    <dbReference type="NCBI Taxonomy" id="11676"/>
    <lineage>
        <taxon>Viruses</taxon>
        <taxon>Riboviria</taxon>
        <taxon>Pararnavirae</taxon>
        <taxon>Artverviricota</taxon>
        <taxon>Revtraviricetes</taxon>
        <taxon>Ortervirales</taxon>
        <taxon>Retroviridae</taxon>
        <taxon>Orthoretrovirinae</taxon>
        <taxon>Lentivirus</taxon>
        <taxon>Lentivirus humimdef1</taxon>
    </lineage>
</organism>
<keyword evidence="3" id="KW-0945">Host-virus interaction</keyword>
<keyword evidence="6" id="KW-0946">Virion</keyword>
<feature type="non-terminal residue" evidence="12">
    <location>
        <position position="142"/>
    </location>
</feature>
<evidence type="ECO:0000256" key="7">
    <source>
        <dbReference type="ARBA" id="ARBA00023136"/>
    </source>
</evidence>
<evidence type="ECO:0000256" key="2">
    <source>
        <dbReference type="ARBA" id="ARBA00022506"/>
    </source>
</evidence>
<evidence type="ECO:0000256" key="8">
    <source>
        <dbReference type="ARBA" id="ARBA00023157"/>
    </source>
</evidence>
<feature type="non-terminal residue" evidence="12">
    <location>
        <position position="1"/>
    </location>
</feature>
<keyword evidence="8" id="KW-1015">Disulfide bond</keyword>
<feature type="domain" description="Human immunodeficiency virus 1 envelope glycoprotein Gp120" evidence="11">
    <location>
        <begin position="10"/>
        <end position="135"/>
    </location>
</feature>
<dbReference type="GO" id="GO:0019031">
    <property type="term" value="C:viral envelope"/>
    <property type="evidence" value="ECO:0007669"/>
    <property type="project" value="UniProtKB-KW"/>
</dbReference>
<keyword evidence="7" id="KW-0472">Membrane</keyword>
<evidence type="ECO:0000259" key="11">
    <source>
        <dbReference type="Pfam" id="PF00516"/>
    </source>
</evidence>
<dbReference type="SUPFAM" id="SSF56502">
    <property type="entry name" value="gp120 core"/>
    <property type="match status" value="1"/>
</dbReference>
<evidence type="ECO:0000256" key="10">
    <source>
        <dbReference type="ARBA" id="ARBA00023296"/>
    </source>
</evidence>
<accession>Q58GQ6</accession>
<dbReference type="InterPro" id="IPR036377">
    <property type="entry name" value="Gp120_core_sf"/>
</dbReference>
<dbReference type="Gene3D" id="2.170.40.20">
    <property type="entry name" value="Human immunodeficiency virus 1, Gp160, envelope glycoprotein"/>
    <property type="match status" value="1"/>
</dbReference>
<keyword evidence="9" id="KW-0325">Glycoprotein</keyword>
<dbReference type="GO" id="GO:0019062">
    <property type="term" value="P:virion attachment to host cell"/>
    <property type="evidence" value="ECO:0007669"/>
    <property type="project" value="UniProtKB-KW"/>
</dbReference>
<dbReference type="GO" id="GO:0046718">
    <property type="term" value="P:symbiont entry into host cell"/>
    <property type="evidence" value="ECO:0007669"/>
    <property type="project" value="UniProtKB-KW"/>
</dbReference>
<dbReference type="InterPro" id="IPR000777">
    <property type="entry name" value="HIV1_Gp120"/>
</dbReference>
<keyword evidence="2" id="KW-1168">Fusion of virus membrane with host membrane</keyword>
<evidence type="ECO:0000256" key="1">
    <source>
        <dbReference type="ARBA" id="ARBA00004182"/>
    </source>
</evidence>
<evidence type="ECO:0000256" key="4">
    <source>
        <dbReference type="ARBA" id="ARBA00022595"/>
    </source>
</evidence>
<dbReference type="GO" id="GO:0039663">
    <property type="term" value="P:membrane fusion involved in viral entry into host cell"/>
    <property type="evidence" value="ECO:0007669"/>
    <property type="project" value="UniProtKB-KW"/>
</dbReference>
<evidence type="ECO:0000256" key="5">
    <source>
        <dbReference type="ARBA" id="ARBA00022804"/>
    </source>
</evidence>
<keyword evidence="10" id="KW-1160">Virus entry into host cell</keyword>
<evidence type="ECO:0000256" key="6">
    <source>
        <dbReference type="ARBA" id="ARBA00022844"/>
    </source>
</evidence>
<protein>
    <submittedName>
        <fullName evidence="12">Envelope glycoprotein</fullName>
    </submittedName>
</protein>
<dbReference type="Pfam" id="PF00516">
    <property type="entry name" value="GP120"/>
    <property type="match status" value="1"/>
</dbReference>
<evidence type="ECO:0000313" key="12">
    <source>
        <dbReference type="EMBL" id="AAX55829.1"/>
    </source>
</evidence>
<organismHost>
    <name type="scientific">Homo sapiens</name>
    <name type="common">Human</name>
    <dbReference type="NCBI Taxonomy" id="9606"/>
</organismHost>
<dbReference type="EMBL" id="AY952792">
    <property type="protein sequence ID" value="AAX55829.1"/>
    <property type="molecule type" value="Genomic_DNA"/>
</dbReference>
<sequence length="142" mass="16466">INQWYQLSYYYGSIAEDEIIIRIWKISTNNAKIIIVQLNEPVEINCTRTCQYYKKRYKGSGPGTNILCNREPSLRSRTGPLESLVGEIRNKPFEMARKNFEELFPNRPLPFNLSSGGALEIPPLGFNWGGKIFYLGIHETWY</sequence>
<comment type="subcellular location">
    <subcellularLocation>
        <location evidence="1">Virion membrane</location>
    </subcellularLocation>
</comment>
<keyword evidence="4" id="KW-1162">Viral penetration into host cytoplasm</keyword>
<evidence type="ECO:0000256" key="9">
    <source>
        <dbReference type="ARBA" id="ARBA00023180"/>
    </source>
</evidence>
<name>Q58GQ6_HV1</name>
<proteinExistence type="predicted"/>
<evidence type="ECO:0000256" key="3">
    <source>
        <dbReference type="ARBA" id="ARBA00022581"/>
    </source>
</evidence>
<keyword evidence="12" id="KW-0261">Viral envelope protein</keyword>
<reference evidence="12" key="1">
    <citation type="submission" date="2005-03" db="EMBL/GenBank/DDBJ databases">
        <title>Genetic Diversity of HIV-1 Subtypes Circulating in Northern Kenya.</title>
        <authorList>
            <person name="Khamadi S.A."/>
            <person name="Ochieng W."/>
            <person name="Lihana R.W."/>
            <person name="Kiptoo M.K."/>
            <person name="Kinyua J.G."/>
            <person name="Lagat N."/>
            <person name="Muriuki J."/>
            <person name="Mwangi J."/>
            <person name="Pelle R."/>
            <person name="Muigai A."/>
            <person name="Carter J."/>
            <person name="Yamada R."/>
            <person name="Mpoke S."/>
        </authorList>
    </citation>
    <scope>NUCLEOTIDE SEQUENCE</scope>
    <source>
        <strain evidence="12">MYDH39</strain>
    </source>
</reference>
<dbReference type="GO" id="GO:0055036">
    <property type="term" value="C:virion membrane"/>
    <property type="evidence" value="ECO:0007669"/>
    <property type="project" value="UniProtKB-SubCell"/>
</dbReference>
<gene>
    <name evidence="12" type="primary">env</name>
</gene>
<keyword evidence="5" id="KW-1161">Viral attachment to host cell</keyword>